<name>A0AAN5D8F1_9BILA</name>
<protein>
    <submittedName>
        <fullName evidence="1">Uncharacterized protein</fullName>
    </submittedName>
</protein>
<dbReference type="EMBL" id="BTRK01000006">
    <property type="protein sequence ID" value="GMR57965.1"/>
    <property type="molecule type" value="Genomic_DNA"/>
</dbReference>
<comment type="caution">
    <text evidence="1">The sequence shown here is derived from an EMBL/GenBank/DDBJ whole genome shotgun (WGS) entry which is preliminary data.</text>
</comment>
<sequence length="146" mass="16213">GVTQRLRLHDPLHVRRPSVLGSHNAAGRVDETLRDRHLLDLLLQDVLDCLAEVLELDLVLLELLLLLLGGGQFESFLGDGDELLALVLLQLLHAVLVDRVHHVEDLESSLSDSLYEGRVGDGLLRLASDVVDLRLVLLHARHVLLK</sequence>
<feature type="non-terminal residue" evidence="1">
    <location>
        <position position="146"/>
    </location>
</feature>
<accession>A0AAN5D8F1</accession>
<keyword evidence="2" id="KW-1185">Reference proteome</keyword>
<dbReference type="AlphaFoldDB" id="A0AAN5D8F1"/>
<evidence type="ECO:0000313" key="1">
    <source>
        <dbReference type="EMBL" id="GMR57965.1"/>
    </source>
</evidence>
<gene>
    <name evidence="1" type="ORF">PMAYCL1PPCAC_28160</name>
</gene>
<reference evidence="2" key="1">
    <citation type="submission" date="2022-10" db="EMBL/GenBank/DDBJ databases">
        <title>Genome assembly of Pristionchus species.</title>
        <authorList>
            <person name="Yoshida K."/>
            <person name="Sommer R.J."/>
        </authorList>
    </citation>
    <scope>NUCLEOTIDE SEQUENCE [LARGE SCALE GENOMIC DNA]</scope>
    <source>
        <strain evidence="2">RS5460</strain>
    </source>
</reference>
<organism evidence="1 2">
    <name type="scientific">Pristionchus mayeri</name>
    <dbReference type="NCBI Taxonomy" id="1317129"/>
    <lineage>
        <taxon>Eukaryota</taxon>
        <taxon>Metazoa</taxon>
        <taxon>Ecdysozoa</taxon>
        <taxon>Nematoda</taxon>
        <taxon>Chromadorea</taxon>
        <taxon>Rhabditida</taxon>
        <taxon>Rhabditina</taxon>
        <taxon>Diplogasteromorpha</taxon>
        <taxon>Diplogasteroidea</taxon>
        <taxon>Neodiplogasteridae</taxon>
        <taxon>Pristionchus</taxon>
    </lineage>
</organism>
<evidence type="ECO:0000313" key="2">
    <source>
        <dbReference type="Proteomes" id="UP001328107"/>
    </source>
</evidence>
<proteinExistence type="predicted"/>
<dbReference type="Proteomes" id="UP001328107">
    <property type="component" value="Unassembled WGS sequence"/>
</dbReference>
<feature type="non-terminal residue" evidence="1">
    <location>
        <position position="1"/>
    </location>
</feature>